<proteinExistence type="predicted"/>
<dbReference type="OrthoDB" id="6796607at2"/>
<organism evidence="1 2">
    <name type="scientific">Pontibacter ramchanderi</name>
    <dbReference type="NCBI Taxonomy" id="1179743"/>
    <lineage>
        <taxon>Bacteria</taxon>
        <taxon>Pseudomonadati</taxon>
        <taxon>Bacteroidota</taxon>
        <taxon>Cytophagia</taxon>
        <taxon>Cytophagales</taxon>
        <taxon>Hymenobacteraceae</taxon>
        <taxon>Pontibacter</taxon>
    </lineage>
</organism>
<dbReference type="Pfam" id="PF14281">
    <property type="entry name" value="PDDEXK_4"/>
    <property type="match status" value="1"/>
</dbReference>
<dbReference type="RefSeq" id="WP_101442550.1">
    <property type="nucleotide sequence ID" value="NZ_PJMU01000001.1"/>
</dbReference>
<comment type="caution">
    <text evidence="1">The sequence shown here is derived from an EMBL/GenBank/DDBJ whole genome shotgun (WGS) entry which is preliminary data.</text>
</comment>
<evidence type="ECO:0000313" key="2">
    <source>
        <dbReference type="Proteomes" id="UP000233782"/>
    </source>
</evidence>
<sequence>MKPNIFNVATKELSQDAFFTWLLQWADGSNKSHNKELFLAAQDFIKLLISKQLGYDKQIVKVKAGRQRENIDIWAEVNDEVFIIIEDKTFTGAHSNQLETYKKVASDWCKNKNHELVCIYLKTGSEANASLDTIENKGYAVVNRPELLNYFSKHSSVDSDIFNDFVERIGLLEKQNNSFETLPIKNWNRNSWEGFYQFLQTQIKVNGWRYVANPAGGFLGLWWHSDEWKDYNVYLQIEEGNLCFKIGEVYNNHSHVRNEWYSNLMAHAKKLGRKEIIKPRRFGSGTYMTVAIVERKHWLGPDDSIVILPEVVQRLKEYEQFIDTLLEQFESAEAV</sequence>
<gene>
    <name evidence="1" type="ORF">BD749_0236</name>
</gene>
<accession>A0A2N3V0Z3</accession>
<dbReference type="EMBL" id="PJMU01000001">
    <property type="protein sequence ID" value="PKV75298.1"/>
    <property type="molecule type" value="Genomic_DNA"/>
</dbReference>
<protein>
    <submittedName>
        <fullName evidence="1">PD-(D/E)XK nuclease superfamily protein</fullName>
    </submittedName>
</protein>
<keyword evidence="2" id="KW-1185">Reference proteome</keyword>
<evidence type="ECO:0000313" key="1">
    <source>
        <dbReference type="EMBL" id="PKV75298.1"/>
    </source>
</evidence>
<name>A0A2N3V0Z3_9BACT</name>
<dbReference type="AlphaFoldDB" id="A0A2N3V0Z3"/>
<dbReference type="Proteomes" id="UP000233782">
    <property type="component" value="Unassembled WGS sequence"/>
</dbReference>
<dbReference type="InterPro" id="IPR029470">
    <property type="entry name" value="PDDEXK_4"/>
</dbReference>
<reference evidence="1 2" key="1">
    <citation type="submission" date="2017-12" db="EMBL/GenBank/DDBJ databases">
        <title>Genomic Encyclopedia of Type Strains, Phase III (KMG-III): the genomes of soil and plant-associated and newly described type strains.</title>
        <authorList>
            <person name="Whitman W."/>
        </authorList>
    </citation>
    <scope>NUCLEOTIDE SEQUENCE [LARGE SCALE GENOMIC DNA]</scope>
    <source>
        <strain evidence="1 2">LP43</strain>
    </source>
</reference>